<feature type="compositionally biased region" description="Basic and acidic residues" evidence="2">
    <location>
        <begin position="41"/>
        <end position="57"/>
    </location>
</feature>
<dbReference type="EMBL" id="IACL01072570">
    <property type="protein sequence ID" value="LAB09119.1"/>
    <property type="molecule type" value="Transcribed_RNA"/>
</dbReference>
<dbReference type="SMART" id="SM00248">
    <property type="entry name" value="ANK"/>
    <property type="match status" value="2"/>
</dbReference>
<evidence type="ECO:0000256" key="1">
    <source>
        <dbReference type="PROSITE-ProRule" id="PRU00023"/>
    </source>
</evidence>
<feature type="region of interest" description="Disordered" evidence="2">
    <location>
        <begin position="146"/>
        <end position="190"/>
    </location>
</feature>
<dbReference type="PRINTS" id="PR01415">
    <property type="entry name" value="ANKYRIN"/>
</dbReference>
<evidence type="ECO:0000313" key="3">
    <source>
        <dbReference type="EMBL" id="LAB09119.1"/>
    </source>
</evidence>
<feature type="compositionally biased region" description="Polar residues" evidence="2">
    <location>
        <begin position="146"/>
        <end position="172"/>
    </location>
</feature>
<dbReference type="AlphaFoldDB" id="A0A2D4KK93"/>
<dbReference type="InterPro" id="IPR036770">
    <property type="entry name" value="Ankyrin_rpt-contain_sf"/>
</dbReference>
<dbReference type="PROSITE" id="PS50297">
    <property type="entry name" value="ANK_REP_REGION"/>
    <property type="match status" value="2"/>
</dbReference>
<reference evidence="3" key="2">
    <citation type="submission" date="2017-11" db="EMBL/GenBank/DDBJ databases">
        <title>Coralsnake Venomics: Analyses of Venom Gland Transcriptomes and Proteomes of Six Brazilian Taxa.</title>
        <authorList>
            <person name="Aird S.D."/>
            <person name="Jorge da Silva N."/>
            <person name="Qiu L."/>
            <person name="Villar-Briones A."/>
            <person name="Aparecida-Saddi V."/>
            <person name="Campos-Telles M.P."/>
            <person name="Grau M."/>
            <person name="Mikheyev A.S."/>
        </authorList>
    </citation>
    <scope>NUCLEOTIDE SEQUENCE</scope>
    <source>
        <tissue evidence="3">Venom_gland</tissue>
    </source>
</reference>
<feature type="compositionally biased region" description="Polar residues" evidence="2">
    <location>
        <begin position="1"/>
        <end position="20"/>
    </location>
</feature>
<proteinExistence type="predicted"/>
<reference evidence="3" key="1">
    <citation type="submission" date="2017-07" db="EMBL/GenBank/DDBJ databases">
        <authorList>
            <person name="Mikheyev A."/>
            <person name="Grau M."/>
        </authorList>
    </citation>
    <scope>NUCLEOTIDE SEQUENCE</scope>
    <source>
        <tissue evidence="3">Venom_gland</tissue>
    </source>
</reference>
<feature type="repeat" description="ANK" evidence="1">
    <location>
        <begin position="184"/>
        <end position="216"/>
    </location>
</feature>
<evidence type="ECO:0000256" key="2">
    <source>
        <dbReference type="SAM" id="MobiDB-lite"/>
    </source>
</evidence>
<dbReference type="InterPro" id="IPR002110">
    <property type="entry name" value="Ankyrin_rpt"/>
</dbReference>
<dbReference type="GO" id="GO:0005654">
    <property type="term" value="C:nucleoplasm"/>
    <property type="evidence" value="ECO:0007669"/>
    <property type="project" value="TreeGrafter"/>
</dbReference>
<sequence>MPRFGSTKTVQVQNSVSDSTMVEKPTGRKSKDKIASYSKTAKVDRSDVGKDTKEKSSMKRKLQFNVSPSRNEDRNSDTDSDPGHTNENWGERLIPSSRTYSEKEVPEKKKMKKEAGNKKTAPVSILFGYPLSERKQMALLMQMTARDNSPDPNLNHPLQTVTTQKKTPSSSSRQKDKVNKRNERGETPLHTAAIRGDVKQVKELISLGANVNVKDFAGWTPLHEACNAGYYDVAKVLIAAGADVNTQGLDDDTPLHDSASSGHRKITPPPSLSDPLKELFKQQEVVRMKLRLQHSIEREKLIVSNEQEVLRVHYRAARTLANQTLPFSACTVLLDAEVYNVPLDAQTDDSKASVRDRFNARQFMSWLQDVDDKFDKLKTCLLMRQQHEAAALNAVQRLEWQLKLQELDPATYKSVSIYEIQEFYVPLVDVNDDFELTPI</sequence>
<dbReference type="PROSITE" id="PS50088">
    <property type="entry name" value="ANK_REPEAT"/>
    <property type="match status" value="2"/>
</dbReference>
<dbReference type="SUPFAM" id="SSF48403">
    <property type="entry name" value="Ankyrin repeat"/>
    <property type="match status" value="1"/>
</dbReference>
<dbReference type="Pfam" id="PF12796">
    <property type="entry name" value="Ank_2"/>
    <property type="match status" value="1"/>
</dbReference>
<keyword evidence="1" id="KW-0040">ANK repeat</keyword>
<feature type="repeat" description="ANK" evidence="1">
    <location>
        <begin position="217"/>
        <end position="249"/>
    </location>
</feature>
<accession>A0A2D4KK93</accession>
<dbReference type="InterPro" id="IPR053210">
    <property type="entry name" value="ANKRD12"/>
</dbReference>
<feature type="compositionally biased region" description="Basic and acidic residues" evidence="2">
    <location>
        <begin position="70"/>
        <end position="84"/>
    </location>
</feature>
<feature type="region of interest" description="Disordered" evidence="2">
    <location>
        <begin position="255"/>
        <end position="274"/>
    </location>
</feature>
<feature type="compositionally biased region" description="Basic and acidic residues" evidence="2">
    <location>
        <begin position="173"/>
        <end position="187"/>
    </location>
</feature>
<dbReference type="PANTHER" id="PTHR24149">
    <property type="entry name" value="ANKYRIN REPEAT DOMAIN-CONTAINING PROTEIN 12"/>
    <property type="match status" value="1"/>
</dbReference>
<dbReference type="PANTHER" id="PTHR24149:SF16">
    <property type="entry name" value="ANKYRIN REPEAT DOMAIN-CONTAINING PROTEIN 12"/>
    <property type="match status" value="1"/>
</dbReference>
<dbReference type="Gene3D" id="1.25.40.20">
    <property type="entry name" value="Ankyrin repeat-containing domain"/>
    <property type="match status" value="2"/>
</dbReference>
<organism evidence="3">
    <name type="scientific">Micrurus paraensis</name>
    <dbReference type="NCBI Taxonomy" id="1970185"/>
    <lineage>
        <taxon>Eukaryota</taxon>
        <taxon>Metazoa</taxon>
        <taxon>Chordata</taxon>
        <taxon>Craniata</taxon>
        <taxon>Vertebrata</taxon>
        <taxon>Euteleostomi</taxon>
        <taxon>Lepidosauria</taxon>
        <taxon>Squamata</taxon>
        <taxon>Bifurcata</taxon>
        <taxon>Unidentata</taxon>
        <taxon>Episquamata</taxon>
        <taxon>Toxicofera</taxon>
        <taxon>Serpentes</taxon>
        <taxon>Colubroidea</taxon>
        <taxon>Elapidae</taxon>
        <taxon>Elapinae</taxon>
        <taxon>Micrurus</taxon>
    </lineage>
</organism>
<feature type="region of interest" description="Disordered" evidence="2">
    <location>
        <begin position="1"/>
        <end position="118"/>
    </location>
</feature>
<feature type="compositionally biased region" description="Basic and acidic residues" evidence="2">
    <location>
        <begin position="100"/>
        <end position="117"/>
    </location>
</feature>
<protein>
    <submittedName>
        <fullName evidence="3">Uncharacterized protein</fullName>
    </submittedName>
</protein>
<name>A0A2D4KK93_9SAUR</name>